<keyword evidence="2" id="KW-0812">Transmembrane</keyword>
<feature type="compositionally biased region" description="Gly residues" evidence="1">
    <location>
        <begin position="167"/>
        <end position="179"/>
    </location>
</feature>
<evidence type="ECO:0000256" key="1">
    <source>
        <dbReference type="SAM" id="MobiDB-lite"/>
    </source>
</evidence>
<feature type="region of interest" description="Disordered" evidence="1">
    <location>
        <begin position="1"/>
        <end position="221"/>
    </location>
</feature>
<evidence type="ECO:0000313" key="4">
    <source>
        <dbReference type="Proteomes" id="UP001303647"/>
    </source>
</evidence>
<accession>A0AAN7CRJ9</accession>
<feature type="compositionally biased region" description="Gly residues" evidence="1">
    <location>
        <begin position="15"/>
        <end position="48"/>
    </location>
</feature>
<gene>
    <name evidence="3" type="ORF">C7999DRAFT_42557</name>
</gene>
<feature type="compositionally biased region" description="Polar residues" evidence="1">
    <location>
        <begin position="316"/>
        <end position="330"/>
    </location>
</feature>
<name>A0AAN7CRJ9_9PEZI</name>
<evidence type="ECO:0000256" key="2">
    <source>
        <dbReference type="SAM" id="Phobius"/>
    </source>
</evidence>
<dbReference type="AlphaFoldDB" id="A0AAN7CRJ9"/>
<protein>
    <submittedName>
        <fullName evidence="3">Uncharacterized protein</fullName>
    </submittedName>
</protein>
<feature type="compositionally biased region" description="Pro residues" evidence="1">
    <location>
        <begin position="78"/>
        <end position="97"/>
    </location>
</feature>
<feature type="compositionally biased region" description="Basic and acidic residues" evidence="1">
    <location>
        <begin position="1"/>
        <end position="11"/>
    </location>
</feature>
<keyword evidence="2" id="KW-1133">Transmembrane helix</keyword>
<dbReference type="Proteomes" id="UP001303647">
    <property type="component" value="Unassembled WGS sequence"/>
</dbReference>
<feature type="transmembrane region" description="Helical" evidence="2">
    <location>
        <begin position="230"/>
        <end position="252"/>
    </location>
</feature>
<feature type="compositionally biased region" description="Low complexity" evidence="1">
    <location>
        <begin position="180"/>
        <end position="190"/>
    </location>
</feature>
<comment type="caution">
    <text evidence="3">The sequence shown here is derived from an EMBL/GenBank/DDBJ whole genome shotgun (WGS) entry which is preliminary data.</text>
</comment>
<proteinExistence type="predicted"/>
<feature type="compositionally biased region" description="Low complexity" evidence="1">
    <location>
        <begin position="98"/>
        <end position="111"/>
    </location>
</feature>
<reference evidence="3" key="1">
    <citation type="journal article" date="2023" name="Mol. Phylogenet. Evol.">
        <title>Genome-scale phylogeny and comparative genomics of the fungal order Sordariales.</title>
        <authorList>
            <person name="Hensen N."/>
            <person name="Bonometti L."/>
            <person name="Westerberg I."/>
            <person name="Brannstrom I.O."/>
            <person name="Guillou S."/>
            <person name="Cros-Aarteil S."/>
            <person name="Calhoun S."/>
            <person name="Haridas S."/>
            <person name="Kuo A."/>
            <person name="Mondo S."/>
            <person name="Pangilinan J."/>
            <person name="Riley R."/>
            <person name="LaButti K."/>
            <person name="Andreopoulos B."/>
            <person name="Lipzen A."/>
            <person name="Chen C."/>
            <person name="Yan M."/>
            <person name="Daum C."/>
            <person name="Ng V."/>
            <person name="Clum A."/>
            <person name="Steindorff A."/>
            <person name="Ohm R.A."/>
            <person name="Martin F."/>
            <person name="Silar P."/>
            <person name="Natvig D.O."/>
            <person name="Lalanne C."/>
            <person name="Gautier V."/>
            <person name="Ament-Velasquez S.L."/>
            <person name="Kruys A."/>
            <person name="Hutchinson M.I."/>
            <person name="Powell A.J."/>
            <person name="Barry K."/>
            <person name="Miller A.N."/>
            <person name="Grigoriev I.V."/>
            <person name="Debuchy R."/>
            <person name="Gladieux P."/>
            <person name="Hiltunen Thoren M."/>
            <person name="Johannesson H."/>
        </authorList>
    </citation>
    <scope>NUCLEOTIDE SEQUENCE</scope>
    <source>
        <strain evidence="3">CBS 359.72</strain>
    </source>
</reference>
<keyword evidence="4" id="KW-1185">Reference proteome</keyword>
<organism evidence="3 4">
    <name type="scientific">Corynascus novoguineensis</name>
    <dbReference type="NCBI Taxonomy" id="1126955"/>
    <lineage>
        <taxon>Eukaryota</taxon>
        <taxon>Fungi</taxon>
        <taxon>Dikarya</taxon>
        <taxon>Ascomycota</taxon>
        <taxon>Pezizomycotina</taxon>
        <taxon>Sordariomycetes</taxon>
        <taxon>Sordariomycetidae</taxon>
        <taxon>Sordariales</taxon>
        <taxon>Chaetomiaceae</taxon>
        <taxon>Corynascus</taxon>
    </lineage>
</organism>
<reference evidence="3" key="2">
    <citation type="submission" date="2023-05" db="EMBL/GenBank/DDBJ databases">
        <authorList>
            <consortium name="Lawrence Berkeley National Laboratory"/>
            <person name="Steindorff A."/>
            <person name="Hensen N."/>
            <person name="Bonometti L."/>
            <person name="Westerberg I."/>
            <person name="Brannstrom I.O."/>
            <person name="Guillou S."/>
            <person name="Cros-Aarteil S."/>
            <person name="Calhoun S."/>
            <person name="Haridas S."/>
            <person name="Kuo A."/>
            <person name="Mondo S."/>
            <person name="Pangilinan J."/>
            <person name="Riley R."/>
            <person name="Labutti K."/>
            <person name="Andreopoulos B."/>
            <person name="Lipzen A."/>
            <person name="Chen C."/>
            <person name="Yanf M."/>
            <person name="Daum C."/>
            <person name="Ng V."/>
            <person name="Clum A."/>
            <person name="Ohm R."/>
            <person name="Martin F."/>
            <person name="Silar P."/>
            <person name="Natvig D."/>
            <person name="Lalanne C."/>
            <person name="Gautier V."/>
            <person name="Ament-Velasquez S.L."/>
            <person name="Kruys A."/>
            <person name="Hutchinson M.I."/>
            <person name="Powell A.J."/>
            <person name="Barry K."/>
            <person name="Miller A.N."/>
            <person name="Grigoriev I.V."/>
            <person name="Debuchy R."/>
            <person name="Gladieux P."/>
            <person name="Thoren M.H."/>
            <person name="Johannesson H."/>
        </authorList>
    </citation>
    <scope>NUCLEOTIDE SEQUENCE</scope>
    <source>
        <strain evidence="3">CBS 359.72</strain>
    </source>
</reference>
<keyword evidence="2" id="KW-0472">Membrane</keyword>
<sequence>MQFADNRDRFSGGRPSRGGGERWNGGNRGHGGERGNGGNRGQGGGRGNSGKPWWCSAWPRACSGATNPGQGTDRPWTPTNPKPNNPQTSNPPRPTVRPPTTTKRPATTRNPGAPSPAATQSTKPAPDSPHVTSAAPRPTKTEQPTTETTRFPPVVVQPDDDKSRSGTGAGNTGVGGSSPTGGSKNGNSGSKTEDVPAHTGLPSITDPSSLDGSDSGGIGNASGGGLPPGAIAGIVVGLLVFLALLAVLLYRFRKTPAMQRMLASFSRFPGGSAGFRRVETPGPDTLSRNPPSPAIGEGMAAAAGGTGAAAAAAASHSRSPTGSGWSQPPMRQTNRLHPFSVSVAAATRDSNPVSVFTYDSAASSAFTPSPVTPTQPGMVSPGAVWTSRPVEEPPDPRIVAAATGHITRGSISSISTGSAISAALSPGQMAWPMPPGTPPAIRHPDGPQYVTFKESGETVVRINQPSSRSILRSPGY</sequence>
<feature type="compositionally biased region" description="Low complexity" evidence="1">
    <location>
        <begin position="294"/>
        <end position="314"/>
    </location>
</feature>
<feature type="compositionally biased region" description="Low complexity" evidence="1">
    <location>
        <begin position="136"/>
        <end position="153"/>
    </location>
</feature>
<feature type="region of interest" description="Disordered" evidence="1">
    <location>
        <begin position="272"/>
        <end position="330"/>
    </location>
</feature>
<evidence type="ECO:0000313" key="3">
    <source>
        <dbReference type="EMBL" id="KAK4245947.1"/>
    </source>
</evidence>
<dbReference type="EMBL" id="MU857686">
    <property type="protein sequence ID" value="KAK4245947.1"/>
    <property type="molecule type" value="Genomic_DNA"/>
</dbReference>